<sequence length="387" mass="43388">MTSAQHVLQVPELFELILAEVPMRTLLTSAQLVSRSWKKQITSSRRIQQALFLEPCPPDTPPRINPLLAAEFPIFFDGKQHRRDDFSELAFGNQAESSRKGLSSPPAPLFHSSGNSIAGSVAQGAANAPSVEAAVIYDHDTRLALREKFLRPSASWRRMLPCQPAVMEVGLWRYERVQGNRSVGYFSVLLLATDEHDSSTDASNLNKKQTGNARADARVVNEDHNRLGWTMGAIYDEGIETVSFGSLSFRVFWDIQSIMRREAEEDLRRSDSFGSGYDSDGNRAGGGRGKDPGSGVRIAQAKVYKGVTSPDDDVDDDESWQTRRFEEALGDRNVVFQTIHQRGCGMGVRMSEADRTKVEKAQRDFETYFRFQRASWTVWSRSWVGDD</sequence>
<comment type="caution">
    <text evidence="2">The sequence shown here is derived from an EMBL/GenBank/DDBJ whole genome shotgun (WGS) entry which is preliminary data.</text>
</comment>
<name>A0A8K0T7K7_9PEZI</name>
<evidence type="ECO:0008006" key="4">
    <source>
        <dbReference type="Google" id="ProtNLM"/>
    </source>
</evidence>
<evidence type="ECO:0000313" key="2">
    <source>
        <dbReference type="EMBL" id="KAH7349868.1"/>
    </source>
</evidence>
<dbReference type="EMBL" id="JAGPXD010000006">
    <property type="protein sequence ID" value="KAH7349868.1"/>
    <property type="molecule type" value="Genomic_DNA"/>
</dbReference>
<proteinExistence type="predicted"/>
<organism evidence="2 3">
    <name type="scientific">Plectosphaerella cucumerina</name>
    <dbReference type="NCBI Taxonomy" id="40658"/>
    <lineage>
        <taxon>Eukaryota</taxon>
        <taxon>Fungi</taxon>
        <taxon>Dikarya</taxon>
        <taxon>Ascomycota</taxon>
        <taxon>Pezizomycotina</taxon>
        <taxon>Sordariomycetes</taxon>
        <taxon>Hypocreomycetidae</taxon>
        <taxon>Glomerellales</taxon>
        <taxon>Plectosphaerellaceae</taxon>
        <taxon>Plectosphaerella</taxon>
    </lineage>
</organism>
<accession>A0A8K0T7K7</accession>
<protein>
    <recommendedName>
        <fullName evidence="4">F-box domain-containing protein</fullName>
    </recommendedName>
</protein>
<dbReference type="Proteomes" id="UP000813385">
    <property type="component" value="Unassembled WGS sequence"/>
</dbReference>
<gene>
    <name evidence="2" type="ORF">B0T11DRAFT_290052</name>
</gene>
<evidence type="ECO:0000256" key="1">
    <source>
        <dbReference type="SAM" id="MobiDB-lite"/>
    </source>
</evidence>
<feature type="region of interest" description="Disordered" evidence="1">
    <location>
        <begin position="269"/>
        <end position="297"/>
    </location>
</feature>
<dbReference type="OrthoDB" id="3800738at2759"/>
<evidence type="ECO:0000313" key="3">
    <source>
        <dbReference type="Proteomes" id="UP000813385"/>
    </source>
</evidence>
<dbReference type="AlphaFoldDB" id="A0A8K0T7K7"/>
<keyword evidence="3" id="KW-1185">Reference proteome</keyword>
<reference evidence="2" key="1">
    <citation type="journal article" date="2021" name="Nat. Commun.">
        <title>Genetic determinants of endophytism in the Arabidopsis root mycobiome.</title>
        <authorList>
            <person name="Mesny F."/>
            <person name="Miyauchi S."/>
            <person name="Thiergart T."/>
            <person name="Pickel B."/>
            <person name="Atanasova L."/>
            <person name="Karlsson M."/>
            <person name="Huettel B."/>
            <person name="Barry K.W."/>
            <person name="Haridas S."/>
            <person name="Chen C."/>
            <person name="Bauer D."/>
            <person name="Andreopoulos W."/>
            <person name="Pangilinan J."/>
            <person name="LaButti K."/>
            <person name="Riley R."/>
            <person name="Lipzen A."/>
            <person name="Clum A."/>
            <person name="Drula E."/>
            <person name="Henrissat B."/>
            <person name="Kohler A."/>
            <person name="Grigoriev I.V."/>
            <person name="Martin F.M."/>
            <person name="Hacquard S."/>
        </authorList>
    </citation>
    <scope>NUCLEOTIDE SEQUENCE</scope>
    <source>
        <strain evidence="2">MPI-CAGE-AT-0016</strain>
    </source>
</reference>